<dbReference type="Proteomes" id="UP000265515">
    <property type="component" value="Unassembled WGS sequence"/>
</dbReference>
<gene>
    <name evidence="3" type="ORF">CBR_g24115</name>
</gene>
<evidence type="ECO:0000256" key="1">
    <source>
        <dbReference type="SAM" id="MobiDB-lite"/>
    </source>
</evidence>
<dbReference type="PANTHER" id="PTHR31913:SF0">
    <property type="entry name" value="VACUOLAR IMPORT AND DEGRADATION PROTEIN 27"/>
    <property type="match status" value="1"/>
</dbReference>
<evidence type="ECO:0000313" key="3">
    <source>
        <dbReference type="EMBL" id="GBG77669.1"/>
    </source>
</evidence>
<protein>
    <recommendedName>
        <fullName evidence="2">Vacuolar import/degradation Vid27 C-terminal domain-containing protein</fullName>
    </recommendedName>
</protein>
<feature type="compositionally biased region" description="Acidic residues" evidence="1">
    <location>
        <begin position="431"/>
        <end position="442"/>
    </location>
</feature>
<dbReference type="OrthoDB" id="10251113at2759"/>
<dbReference type="GO" id="GO:0005634">
    <property type="term" value="C:nucleus"/>
    <property type="evidence" value="ECO:0007669"/>
    <property type="project" value="TreeGrafter"/>
</dbReference>
<reference evidence="3 4" key="1">
    <citation type="journal article" date="2018" name="Cell">
        <title>The Chara Genome: Secondary Complexity and Implications for Plant Terrestrialization.</title>
        <authorList>
            <person name="Nishiyama T."/>
            <person name="Sakayama H."/>
            <person name="Vries J.D."/>
            <person name="Buschmann H."/>
            <person name="Saint-Marcoux D."/>
            <person name="Ullrich K.K."/>
            <person name="Haas F.B."/>
            <person name="Vanderstraeten L."/>
            <person name="Becker D."/>
            <person name="Lang D."/>
            <person name="Vosolsobe S."/>
            <person name="Rombauts S."/>
            <person name="Wilhelmsson P.K.I."/>
            <person name="Janitza P."/>
            <person name="Kern R."/>
            <person name="Heyl A."/>
            <person name="Rumpler F."/>
            <person name="Villalobos L.I.A.C."/>
            <person name="Clay J.M."/>
            <person name="Skokan R."/>
            <person name="Toyoda A."/>
            <person name="Suzuki Y."/>
            <person name="Kagoshima H."/>
            <person name="Schijlen E."/>
            <person name="Tajeshwar N."/>
            <person name="Catarino B."/>
            <person name="Hetherington A.J."/>
            <person name="Saltykova A."/>
            <person name="Bonnot C."/>
            <person name="Breuninger H."/>
            <person name="Symeonidi A."/>
            <person name="Radhakrishnan G.V."/>
            <person name="Van Nieuwerburgh F."/>
            <person name="Deforce D."/>
            <person name="Chang C."/>
            <person name="Karol K.G."/>
            <person name="Hedrich R."/>
            <person name="Ulvskov P."/>
            <person name="Glockner G."/>
            <person name="Delwiche C.F."/>
            <person name="Petrasek J."/>
            <person name="Van de Peer Y."/>
            <person name="Friml J."/>
            <person name="Beilby M."/>
            <person name="Dolan L."/>
            <person name="Kohara Y."/>
            <person name="Sugano S."/>
            <person name="Fujiyama A."/>
            <person name="Delaux P.-M."/>
            <person name="Quint M."/>
            <person name="TheiBen G."/>
            <person name="Hagemann M."/>
            <person name="Harholt J."/>
            <person name="Dunand C."/>
            <person name="Zachgo S."/>
            <person name="Langdale J."/>
            <person name="Maumus F."/>
            <person name="Straeten D.V.D."/>
            <person name="Gould S.B."/>
            <person name="Rensing S.A."/>
        </authorList>
    </citation>
    <scope>NUCLEOTIDE SEQUENCE [LARGE SCALE GENOMIC DNA]</scope>
    <source>
        <strain evidence="3 4">S276</strain>
    </source>
</reference>
<feature type="compositionally biased region" description="Basic and acidic residues" evidence="1">
    <location>
        <begin position="398"/>
        <end position="423"/>
    </location>
</feature>
<dbReference type="EMBL" id="BFEA01000274">
    <property type="protein sequence ID" value="GBG77669.1"/>
    <property type="molecule type" value="Genomic_DNA"/>
</dbReference>
<accession>A0A388L5T6</accession>
<dbReference type="Pfam" id="PF08553">
    <property type="entry name" value="VID27"/>
    <property type="match status" value="1"/>
</dbReference>
<sequence>MESPLKSPYRTRGKPMTPRNKALDLTGSNRAILAAEDDGMTWLSVQESSGDVTRCSTPVQFHNEERSFVTSQMVLHDGGRRALFTTADQDHTIVRADVERGETIDQFSVYRNGEEVKLPLRRIAITNKFGGLDSSPLVDLVGVGNDKGNCLLHAVYDPRCPSRTVAVYDEHSDKAAKERTGRSYAKREFACIATSRDGHVIVGDVAGKVSLYDDVRKIAKATFDQLADPVTGVDITADGEWVMWSTAVYHVLLGPLTSEFWTRGRTKIKDTPYVVIKLSEVVRDEIGVGTDEPMTPAIFDCENGLLRDTPGVVESRVISAVGRAVVVWPLRVLQRFSKNGGGTWKGRPLVHKQEGVVKALHGEFNSAMAVAALEMDVRRLSLGGTGESDEGEEEGEGEKEKEKEKGGEGGRSRGEGGRTDGSKKKTKTAGEEDSDGDEDDDPEYKPKKVAGRSRR</sequence>
<dbReference type="SUPFAM" id="SSF63829">
    <property type="entry name" value="Calcium-dependent phosphotriesterase"/>
    <property type="match status" value="1"/>
</dbReference>
<dbReference type="AlphaFoldDB" id="A0A388L5T6"/>
<dbReference type="InterPro" id="IPR013863">
    <property type="entry name" value="VID27_C"/>
</dbReference>
<feature type="region of interest" description="Disordered" evidence="1">
    <location>
        <begin position="1"/>
        <end position="20"/>
    </location>
</feature>
<dbReference type="GO" id="GO:0005737">
    <property type="term" value="C:cytoplasm"/>
    <property type="evidence" value="ECO:0007669"/>
    <property type="project" value="TreeGrafter"/>
</dbReference>
<dbReference type="PANTHER" id="PTHR31913">
    <property type="entry name" value="VACUOLAR IMPORT AND DEGRADATION PROTEIN 27"/>
    <property type="match status" value="1"/>
</dbReference>
<proteinExistence type="predicted"/>
<feature type="domain" description="Vacuolar import/degradation Vid27 C-terminal" evidence="2">
    <location>
        <begin position="64"/>
        <end position="333"/>
    </location>
</feature>
<dbReference type="Gene3D" id="2.130.10.10">
    <property type="entry name" value="YVTN repeat-like/Quinoprotein amine dehydrogenase"/>
    <property type="match status" value="1"/>
</dbReference>
<comment type="caution">
    <text evidence="3">The sequence shown here is derived from an EMBL/GenBank/DDBJ whole genome shotgun (WGS) entry which is preliminary data.</text>
</comment>
<dbReference type="InterPro" id="IPR015943">
    <property type="entry name" value="WD40/YVTN_repeat-like_dom_sf"/>
</dbReference>
<feature type="compositionally biased region" description="Acidic residues" evidence="1">
    <location>
        <begin position="387"/>
        <end position="397"/>
    </location>
</feature>
<dbReference type="InterPro" id="IPR040458">
    <property type="entry name" value="Vid27"/>
</dbReference>
<organism evidence="3 4">
    <name type="scientific">Chara braunii</name>
    <name type="common">Braun's stonewort</name>
    <dbReference type="NCBI Taxonomy" id="69332"/>
    <lineage>
        <taxon>Eukaryota</taxon>
        <taxon>Viridiplantae</taxon>
        <taxon>Streptophyta</taxon>
        <taxon>Charophyceae</taxon>
        <taxon>Charales</taxon>
        <taxon>Characeae</taxon>
        <taxon>Chara</taxon>
    </lineage>
</organism>
<evidence type="ECO:0000259" key="2">
    <source>
        <dbReference type="Pfam" id="PF08553"/>
    </source>
</evidence>
<keyword evidence="4" id="KW-1185">Reference proteome</keyword>
<name>A0A388L5T6_CHABU</name>
<evidence type="ECO:0000313" key="4">
    <source>
        <dbReference type="Proteomes" id="UP000265515"/>
    </source>
</evidence>
<dbReference type="Gramene" id="GBG77669">
    <property type="protein sequence ID" value="GBG77669"/>
    <property type="gene ID" value="CBR_g24115"/>
</dbReference>
<feature type="region of interest" description="Disordered" evidence="1">
    <location>
        <begin position="382"/>
        <end position="455"/>
    </location>
</feature>